<dbReference type="PANTHER" id="PTHR30153:SF2">
    <property type="entry name" value="REPLICATIVE DNA HELICASE"/>
    <property type="match status" value="1"/>
</dbReference>
<keyword evidence="2" id="KW-0378">Hydrolase</keyword>
<dbReference type="GO" id="GO:0005829">
    <property type="term" value="C:cytosol"/>
    <property type="evidence" value="ECO:0007669"/>
    <property type="project" value="TreeGrafter"/>
</dbReference>
<dbReference type="CDD" id="cd00984">
    <property type="entry name" value="DnaB_C"/>
    <property type="match status" value="1"/>
</dbReference>
<keyword evidence="2" id="KW-0347">Helicase</keyword>
<dbReference type="Pfam" id="PF03796">
    <property type="entry name" value="DnaB_C"/>
    <property type="match status" value="1"/>
</dbReference>
<dbReference type="PROSITE" id="PS51199">
    <property type="entry name" value="SF4_HELICASE"/>
    <property type="match status" value="1"/>
</dbReference>
<name>A0AAU7Q2V3_9RICK</name>
<feature type="domain" description="SF4 helicase" evidence="1">
    <location>
        <begin position="33"/>
        <end position="289"/>
    </location>
</feature>
<gene>
    <name evidence="2" type="ORF">ABLO99_01120</name>
</gene>
<dbReference type="RefSeq" id="WP_349967882.1">
    <property type="nucleotide sequence ID" value="NZ_CP157942.1"/>
</dbReference>
<keyword evidence="2" id="KW-0547">Nucleotide-binding</keyword>
<keyword evidence="2" id="KW-0067">ATP-binding</keyword>
<dbReference type="Gene3D" id="3.40.50.300">
    <property type="entry name" value="P-loop containing nucleotide triphosphate hydrolases"/>
    <property type="match status" value="1"/>
</dbReference>
<sequence length="289" mass="32830">MDQEGGLRVDEDVKLIFDYLKDYKNYINKLLSNTSDIEGMTTGIEELDRITGGFKEGELTVLAARTSIGKTSIALYMALQAAKLLNDHEYICFFSLEMSANQLINRIISIEVNETINNILKNENMDLLYRGINQITFLNILIDNSGNIDLNVLRKKIASICKRYSIKCIYIDYLQLLRGSGRTENRTLEVTEISRTLKNIAKDFEVPVVALSQISRRVEERQNKRPQLADLRESGSIEQDADIVLLLYRDSYYKIGSNNELEINVAKNRSGSTGKVTVPYQVNTGRILI</sequence>
<dbReference type="PANTHER" id="PTHR30153">
    <property type="entry name" value="REPLICATIVE DNA HELICASE DNAB"/>
    <property type="match status" value="1"/>
</dbReference>
<dbReference type="SUPFAM" id="SSF52540">
    <property type="entry name" value="P-loop containing nucleoside triphosphate hydrolases"/>
    <property type="match status" value="1"/>
</dbReference>
<accession>A0AAU7Q2V3</accession>
<protein>
    <submittedName>
        <fullName evidence="2">DnaB-like helicase C-terminal domain-containing protein</fullName>
    </submittedName>
</protein>
<evidence type="ECO:0000259" key="1">
    <source>
        <dbReference type="PROSITE" id="PS51199"/>
    </source>
</evidence>
<dbReference type="AlphaFoldDB" id="A0AAU7Q2V3"/>
<dbReference type="GO" id="GO:0005524">
    <property type="term" value="F:ATP binding"/>
    <property type="evidence" value="ECO:0007669"/>
    <property type="project" value="InterPro"/>
</dbReference>
<dbReference type="GO" id="GO:0006260">
    <property type="term" value="P:DNA replication"/>
    <property type="evidence" value="ECO:0007669"/>
    <property type="project" value="InterPro"/>
</dbReference>
<dbReference type="InterPro" id="IPR007694">
    <property type="entry name" value="DNA_helicase_DnaB-like_C"/>
</dbReference>
<reference evidence="2" key="1">
    <citation type="submission" date="2024-06" db="EMBL/GenBank/DDBJ databases">
        <authorList>
            <person name="Dussert Y."/>
            <person name="Peccoud J."/>
            <person name="Pigeault R."/>
        </authorList>
    </citation>
    <scope>NUCLEOTIDE SEQUENCE</scope>
    <source>
        <strain evidence="2">WArc</strain>
    </source>
</reference>
<proteinExistence type="predicted"/>
<organism evidence="2">
    <name type="scientific">Wolbachia endosymbiont of Armadillidium arcangelii</name>
    <dbReference type="NCBI Taxonomy" id="3158571"/>
    <lineage>
        <taxon>Bacteria</taxon>
        <taxon>Pseudomonadati</taxon>
        <taxon>Pseudomonadota</taxon>
        <taxon>Alphaproteobacteria</taxon>
        <taxon>Rickettsiales</taxon>
        <taxon>Anaplasmataceae</taxon>
        <taxon>Wolbachieae</taxon>
        <taxon>Wolbachia</taxon>
    </lineage>
</organism>
<dbReference type="EMBL" id="CP157942">
    <property type="protein sequence ID" value="XBS67316.1"/>
    <property type="molecule type" value="Genomic_DNA"/>
</dbReference>
<dbReference type="InterPro" id="IPR027417">
    <property type="entry name" value="P-loop_NTPase"/>
</dbReference>
<dbReference type="GO" id="GO:0003678">
    <property type="term" value="F:DNA helicase activity"/>
    <property type="evidence" value="ECO:0007669"/>
    <property type="project" value="InterPro"/>
</dbReference>
<evidence type="ECO:0000313" key="2">
    <source>
        <dbReference type="EMBL" id="XBS67316.1"/>
    </source>
</evidence>